<dbReference type="AlphaFoldDB" id="A0A7L4YLN7"/>
<reference evidence="1 2" key="1">
    <citation type="journal article" date="2018" name="Int. J. Syst. Evol. Microbiol.">
        <title>Epidermidibacterium keratini gen. nov., sp. nov., a member of the family Sporichthyaceae, isolated from keratin epidermis.</title>
        <authorList>
            <person name="Lee D.G."/>
            <person name="Trujillo M.E."/>
            <person name="Kang S."/>
            <person name="Nam J.J."/>
            <person name="Kim Y.J."/>
        </authorList>
    </citation>
    <scope>NUCLEOTIDE SEQUENCE [LARGE SCALE GENOMIC DNA]</scope>
    <source>
        <strain evidence="1 2">EPI-7</strain>
    </source>
</reference>
<evidence type="ECO:0000313" key="1">
    <source>
        <dbReference type="EMBL" id="QHB99466.1"/>
    </source>
</evidence>
<dbReference type="KEGG" id="eke:EK0264_03660"/>
<gene>
    <name evidence="1" type="ORF">EK0264_03660</name>
</gene>
<evidence type="ECO:0000313" key="2">
    <source>
        <dbReference type="Proteomes" id="UP000463857"/>
    </source>
</evidence>
<dbReference type="InParanoid" id="A0A7L4YLN7"/>
<protein>
    <submittedName>
        <fullName evidence="1">Uncharacterized protein</fullName>
    </submittedName>
</protein>
<name>A0A7L4YLN7_9ACTN</name>
<organism evidence="1 2">
    <name type="scientific">Epidermidibacterium keratini</name>
    <dbReference type="NCBI Taxonomy" id="1891644"/>
    <lineage>
        <taxon>Bacteria</taxon>
        <taxon>Bacillati</taxon>
        <taxon>Actinomycetota</taxon>
        <taxon>Actinomycetes</taxon>
        <taxon>Sporichthyales</taxon>
        <taxon>Sporichthyaceae</taxon>
        <taxon>Epidermidibacterium</taxon>
    </lineage>
</organism>
<keyword evidence="2" id="KW-1185">Reference proteome</keyword>
<dbReference type="RefSeq" id="WP_159543044.1">
    <property type="nucleotide sequence ID" value="NZ_CP047156.1"/>
</dbReference>
<proteinExistence type="predicted"/>
<dbReference type="EMBL" id="CP047156">
    <property type="protein sequence ID" value="QHB99466.1"/>
    <property type="molecule type" value="Genomic_DNA"/>
</dbReference>
<sequence>MTAYDPDRIAAIREQRKWFKKHGAPRDTQGEHLDELLDMLEGAKVEYALARVKPSIHRVILRDIGKPYWPTADAARSDFPPLGDEGVVCRLATPWMEVIE</sequence>
<accession>A0A7L4YLN7</accession>
<dbReference type="Proteomes" id="UP000463857">
    <property type="component" value="Chromosome"/>
</dbReference>